<keyword evidence="1" id="KW-0472">Membrane</keyword>
<dbReference type="PANTHER" id="PTHR12289:SF41">
    <property type="entry name" value="FAILED AXON CONNECTIONS-RELATED"/>
    <property type="match status" value="1"/>
</dbReference>
<gene>
    <name evidence="3" type="ORF">DME_LOCUS9584</name>
</gene>
<sequence>MLHSFYPAMLHTLWLDQFNYPTITYHWYFINLRFPYSLYYLESCRRRAQAYVESRGRTEKQLICDAVEAINLIAVKLGENKYFYGDKPTSLDALIFGYLAPILKLPLPSDRLQQHILGCPNLVRFIESIISIYLPLNEKPFSYLQREKSQKNFHFAFYYSILFPFQNRLNETLLFCIGAVSLSVFFAIHLGLITIQDKVASVEINDDL</sequence>
<keyword evidence="1" id="KW-1133">Transmembrane helix</keyword>
<dbReference type="InterPro" id="IPR033468">
    <property type="entry name" value="Metaxin_GST"/>
</dbReference>
<dbReference type="PANTHER" id="PTHR12289">
    <property type="entry name" value="METAXIN RELATED"/>
    <property type="match status" value="1"/>
</dbReference>
<protein>
    <submittedName>
        <fullName evidence="6">GST_C_6 domain-containing protein</fullName>
    </submittedName>
</protein>
<evidence type="ECO:0000313" key="3">
    <source>
        <dbReference type="EMBL" id="VDN59611.1"/>
    </source>
</evidence>
<dbReference type="Proteomes" id="UP000274756">
    <property type="component" value="Unassembled WGS sequence"/>
</dbReference>
<keyword evidence="5" id="KW-1185">Reference proteome</keyword>
<dbReference type="WBParaSite" id="DME_0000647301-mRNA-1">
    <property type="protein sequence ID" value="DME_0000647301-mRNA-1"/>
    <property type="gene ID" value="DME_0000647301"/>
</dbReference>
<dbReference type="GO" id="GO:0001401">
    <property type="term" value="C:SAM complex"/>
    <property type="evidence" value="ECO:0007669"/>
    <property type="project" value="TreeGrafter"/>
</dbReference>
<organism evidence="4 6">
    <name type="scientific">Dracunculus medinensis</name>
    <name type="common">Guinea worm</name>
    <dbReference type="NCBI Taxonomy" id="318479"/>
    <lineage>
        <taxon>Eukaryota</taxon>
        <taxon>Metazoa</taxon>
        <taxon>Ecdysozoa</taxon>
        <taxon>Nematoda</taxon>
        <taxon>Chromadorea</taxon>
        <taxon>Rhabditida</taxon>
        <taxon>Spirurina</taxon>
        <taxon>Dracunculoidea</taxon>
        <taxon>Dracunculidae</taxon>
        <taxon>Dracunculus</taxon>
    </lineage>
</organism>
<dbReference type="InterPro" id="IPR050931">
    <property type="entry name" value="Mito_Protein_Transport_Metaxin"/>
</dbReference>
<dbReference type="SUPFAM" id="SSF47616">
    <property type="entry name" value="GST C-terminal domain-like"/>
    <property type="match status" value="1"/>
</dbReference>
<evidence type="ECO:0000313" key="4">
    <source>
        <dbReference type="Proteomes" id="UP000038040"/>
    </source>
</evidence>
<dbReference type="InterPro" id="IPR036282">
    <property type="entry name" value="Glutathione-S-Trfase_C_sf"/>
</dbReference>
<dbReference type="STRING" id="318479.A0A0N4UG71"/>
<evidence type="ECO:0000259" key="2">
    <source>
        <dbReference type="Pfam" id="PF17171"/>
    </source>
</evidence>
<dbReference type="AlphaFoldDB" id="A0A0N4UG71"/>
<reference evidence="3 5" key="2">
    <citation type="submission" date="2018-11" db="EMBL/GenBank/DDBJ databases">
        <authorList>
            <consortium name="Pathogen Informatics"/>
        </authorList>
    </citation>
    <scope>NUCLEOTIDE SEQUENCE [LARGE SCALE GENOMIC DNA]</scope>
</reference>
<dbReference type="Proteomes" id="UP000038040">
    <property type="component" value="Unplaced"/>
</dbReference>
<dbReference type="Pfam" id="PF17171">
    <property type="entry name" value="GST_C_6"/>
    <property type="match status" value="1"/>
</dbReference>
<feature type="domain" description="Metaxin glutathione S-transferase" evidence="2">
    <location>
        <begin position="68"/>
        <end position="129"/>
    </location>
</feature>
<proteinExistence type="predicted"/>
<keyword evidence="1" id="KW-0812">Transmembrane</keyword>
<evidence type="ECO:0000256" key="1">
    <source>
        <dbReference type="SAM" id="Phobius"/>
    </source>
</evidence>
<evidence type="ECO:0000313" key="5">
    <source>
        <dbReference type="Proteomes" id="UP000274756"/>
    </source>
</evidence>
<reference evidence="6" key="1">
    <citation type="submission" date="2017-02" db="UniProtKB">
        <authorList>
            <consortium name="WormBaseParasite"/>
        </authorList>
    </citation>
    <scope>IDENTIFICATION</scope>
</reference>
<dbReference type="GO" id="GO:0007005">
    <property type="term" value="P:mitochondrion organization"/>
    <property type="evidence" value="ECO:0007669"/>
    <property type="project" value="TreeGrafter"/>
</dbReference>
<evidence type="ECO:0000313" key="6">
    <source>
        <dbReference type="WBParaSite" id="DME_0000647301-mRNA-1"/>
    </source>
</evidence>
<feature type="transmembrane region" description="Helical" evidence="1">
    <location>
        <begin position="173"/>
        <end position="195"/>
    </location>
</feature>
<dbReference type="EMBL" id="UYYG01001185">
    <property type="protein sequence ID" value="VDN59611.1"/>
    <property type="molecule type" value="Genomic_DNA"/>
</dbReference>
<name>A0A0N4UG71_DRAME</name>
<dbReference type="OrthoDB" id="5835136at2759"/>
<accession>A0A0N4UG71</accession>